<keyword evidence="8 10" id="KW-0449">Lipoprotein</keyword>
<feature type="region of interest" description="Disordered" evidence="11">
    <location>
        <begin position="426"/>
        <end position="461"/>
    </location>
</feature>
<dbReference type="Pfam" id="PF03198">
    <property type="entry name" value="Glyco_hydro_72"/>
    <property type="match status" value="1"/>
</dbReference>
<accession>A0A225ARP1</accession>
<evidence type="ECO:0000256" key="8">
    <source>
        <dbReference type="ARBA" id="ARBA00023288"/>
    </source>
</evidence>
<evidence type="ECO:0000256" key="11">
    <source>
        <dbReference type="SAM" id="MobiDB-lite"/>
    </source>
</evidence>
<evidence type="ECO:0000256" key="5">
    <source>
        <dbReference type="ARBA" id="ARBA00023136"/>
    </source>
</evidence>
<keyword evidence="4 10" id="KW-0732">Signal</keyword>
<proteinExistence type="inferred from homology"/>
<dbReference type="EC" id="2.4.1.-" evidence="10"/>
<feature type="compositionally biased region" description="Low complexity" evidence="11">
    <location>
        <begin position="437"/>
        <end position="461"/>
    </location>
</feature>
<dbReference type="EMBL" id="LFMY01000004">
    <property type="protein sequence ID" value="OKL61034.1"/>
    <property type="molecule type" value="Genomic_DNA"/>
</dbReference>
<dbReference type="Gene3D" id="3.20.20.80">
    <property type="entry name" value="Glycosidases"/>
    <property type="match status" value="1"/>
</dbReference>
<evidence type="ECO:0000256" key="1">
    <source>
        <dbReference type="ARBA" id="ARBA00004609"/>
    </source>
</evidence>
<dbReference type="InterPro" id="IPR012946">
    <property type="entry name" value="X8"/>
</dbReference>
<dbReference type="InterPro" id="IPR004886">
    <property type="entry name" value="Glucanosyltransferase"/>
</dbReference>
<feature type="signal peptide" evidence="10">
    <location>
        <begin position="1"/>
        <end position="20"/>
    </location>
</feature>
<evidence type="ECO:0000256" key="2">
    <source>
        <dbReference type="ARBA" id="ARBA00007528"/>
    </source>
</evidence>
<organism evidence="14 15">
    <name type="scientific">Talaromyces atroroseus</name>
    <dbReference type="NCBI Taxonomy" id="1441469"/>
    <lineage>
        <taxon>Eukaryota</taxon>
        <taxon>Fungi</taxon>
        <taxon>Dikarya</taxon>
        <taxon>Ascomycota</taxon>
        <taxon>Pezizomycotina</taxon>
        <taxon>Eurotiomycetes</taxon>
        <taxon>Eurotiomycetidae</taxon>
        <taxon>Eurotiales</taxon>
        <taxon>Trichocomaceae</taxon>
        <taxon>Talaromyces</taxon>
        <taxon>Talaromyces sect. Trachyspermi</taxon>
    </lineage>
</organism>
<evidence type="ECO:0000259" key="13">
    <source>
        <dbReference type="Pfam" id="PF07983"/>
    </source>
</evidence>
<keyword evidence="15" id="KW-1185">Reference proteome</keyword>
<sequence>MWCTRLWLCLVLALVLGVYGDVDPIVIQPTLMLSSFIKGLAYQSYSGDTATLDISSTDYLAVQTACSRDVPVFQELGINTITLYNVDATQDHDYCMNLLQEAGIYVIPYLRELNTVGISSSWTAEDFSEKTAIVDAFASYNNVLAFLVDVETIQEDSNTTSTPFFKAAVRDVKAYIASQGYRSIPVGIDSDSFPEWGQDTLDYFNCQNSSDSVDIYGASLYTWCGNATMESSGWDEFTDMIKNYSIPVFMAEYGCNGQTTFTEVAALYGTEMTPYWSGGVLYTYAGVDYGLVNVSGQTVDKGETYSAFSSQLASVTLSPTNAASYTPSNTATPSCPSVVSTWEASPTLPPQPDADFCDCSLRQSYCQVQPDLNSTVQDEIVSYICGTDINLCSGLLVNSTIGEYGIYTMCNTTTMLSLLISNNTQAASSTDSDDQDSYTSAAQCAASGSTNSSSGSSSNSQSSGISKGAIAGIVVGVVAGIAIIAGAVVIVVRRQRARNGAQQEKSTDNTGPPELPAGGSYETAELPAAQPVAVELHSDAPPVELPAEMPAGR</sequence>
<dbReference type="GO" id="GO:0098552">
    <property type="term" value="C:side of membrane"/>
    <property type="evidence" value="ECO:0007669"/>
    <property type="project" value="UniProtKB-KW"/>
</dbReference>
<evidence type="ECO:0000256" key="9">
    <source>
        <dbReference type="ARBA" id="ARBA00025026"/>
    </source>
</evidence>
<evidence type="ECO:0000313" key="15">
    <source>
        <dbReference type="Proteomes" id="UP000214365"/>
    </source>
</evidence>
<keyword evidence="6" id="KW-1015">Disulfide bond</keyword>
<gene>
    <name evidence="14" type="ORF">UA08_03284</name>
</gene>
<evidence type="ECO:0000256" key="4">
    <source>
        <dbReference type="ARBA" id="ARBA00022729"/>
    </source>
</evidence>
<evidence type="ECO:0000313" key="14">
    <source>
        <dbReference type="EMBL" id="OKL61034.1"/>
    </source>
</evidence>
<dbReference type="AlphaFoldDB" id="A0A225ARP1"/>
<feature type="domain" description="X8" evidence="13">
    <location>
        <begin position="365"/>
        <end position="429"/>
    </location>
</feature>
<feature type="region of interest" description="Disordered" evidence="11">
    <location>
        <begin position="498"/>
        <end position="553"/>
    </location>
</feature>
<dbReference type="PANTHER" id="PTHR31468">
    <property type="entry name" value="1,3-BETA-GLUCANOSYLTRANSFERASE GAS1"/>
    <property type="match status" value="1"/>
</dbReference>
<keyword evidence="12" id="KW-0812">Transmembrane</keyword>
<keyword evidence="10" id="KW-0808">Transferase</keyword>
<keyword evidence="3 10" id="KW-0336">GPI-anchor</keyword>
<dbReference type="Proteomes" id="UP000214365">
    <property type="component" value="Unassembled WGS sequence"/>
</dbReference>
<dbReference type="OrthoDB" id="1055148at2759"/>
<keyword evidence="7" id="KW-0325">Glycoprotein</keyword>
<feature type="chain" id="PRO_5011813586" description="1,3-beta-glucanosyltransferase" evidence="10">
    <location>
        <begin position="21"/>
        <end position="553"/>
    </location>
</feature>
<comment type="caution">
    <text evidence="14">The sequence shown here is derived from an EMBL/GenBank/DDBJ whole genome shotgun (WGS) entry which is preliminary data.</text>
</comment>
<evidence type="ECO:0000256" key="7">
    <source>
        <dbReference type="ARBA" id="ARBA00023180"/>
    </source>
</evidence>
<evidence type="ECO:0000256" key="6">
    <source>
        <dbReference type="ARBA" id="ARBA00023157"/>
    </source>
</evidence>
<dbReference type="RefSeq" id="XP_020121155.1">
    <property type="nucleotide sequence ID" value="XM_020265568.1"/>
</dbReference>
<name>A0A225ARP1_TALAT</name>
<dbReference type="SUPFAM" id="SSF51445">
    <property type="entry name" value="(Trans)glycosidases"/>
    <property type="match status" value="1"/>
</dbReference>
<keyword evidence="5 10" id="KW-0472">Membrane</keyword>
<reference evidence="14 15" key="1">
    <citation type="submission" date="2015-06" db="EMBL/GenBank/DDBJ databases">
        <title>Talaromyces atroroseus IBT 11181 draft genome.</title>
        <authorList>
            <person name="Rasmussen K.B."/>
            <person name="Rasmussen S."/>
            <person name="Petersen B."/>
            <person name="Sicheritz-Ponten T."/>
            <person name="Mortensen U.H."/>
            <person name="Thrane U."/>
        </authorList>
    </citation>
    <scope>NUCLEOTIDE SEQUENCE [LARGE SCALE GENOMIC DNA]</scope>
    <source>
        <strain evidence="14 15">IBT 11181</strain>
    </source>
</reference>
<keyword evidence="12" id="KW-1133">Transmembrane helix</keyword>
<dbReference type="InterPro" id="IPR017853">
    <property type="entry name" value="GH"/>
</dbReference>
<dbReference type="PANTHER" id="PTHR31468:SF2">
    <property type="entry name" value="1,3-BETA-GLUCANOSYLTRANSFERASE GAS1"/>
    <property type="match status" value="1"/>
</dbReference>
<dbReference type="GeneID" id="31003039"/>
<dbReference type="GO" id="GO:0071970">
    <property type="term" value="P:fungal-type cell wall (1-&gt;3)-beta-D-glucan biosynthetic process"/>
    <property type="evidence" value="ECO:0007669"/>
    <property type="project" value="TreeGrafter"/>
</dbReference>
<evidence type="ECO:0000256" key="10">
    <source>
        <dbReference type="RuleBase" id="RU361209"/>
    </source>
</evidence>
<comment type="subcellular location">
    <subcellularLocation>
        <location evidence="1 10">Cell membrane</location>
        <topology evidence="1 10">Lipid-anchor</topology>
        <topology evidence="1 10">GPI-anchor</topology>
    </subcellularLocation>
</comment>
<evidence type="ECO:0000256" key="3">
    <source>
        <dbReference type="ARBA" id="ARBA00022622"/>
    </source>
</evidence>
<dbReference type="CDD" id="cd12087">
    <property type="entry name" value="TM_EGFR-like"/>
    <property type="match status" value="1"/>
</dbReference>
<protein>
    <recommendedName>
        <fullName evidence="10">1,3-beta-glucanosyltransferase</fullName>
        <ecNumber evidence="10">2.4.1.-</ecNumber>
    </recommendedName>
</protein>
<comment type="function">
    <text evidence="9">Splits internally a 1,3-beta-glucan molecule and transfers the newly generated reducing end (the donor) to the non-reducing end of another 1,3-beta-glucan molecule (the acceptor) forming a 1,3-beta linkage, resulting in the elongation of 1,3-beta-glucan chains in the cell wall. Involved in cell wall morphogenesis.</text>
</comment>
<dbReference type="STRING" id="1441469.A0A225ARP1"/>
<dbReference type="GO" id="GO:0005886">
    <property type="term" value="C:plasma membrane"/>
    <property type="evidence" value="ECO:0007669"/>
    <property type="project" value="UniProtKB-SubCell"/>
</dbReference>
<evidence type="ECO:0000256" key="12">
    <source>
        <dbReference type="SAM" id="Phobius"/>
    </source>
</evidence>
<dbReference type="GO" id="GO:0031505">
    <property type="term" value="P:fungal-type cell wall organization"/>
    <property type="evidence" value="ECO:0007669"/>
    <property type="project" value="TreeGrafter"/>
</dbReference>
<feature type="compositionally biased region" description="Polar residues" evidence="11">
    <location>
        <begin position="500"/>
        <end position="510"/>
    </location>
</feature>
<dbReference type="Gene3D" id="1.20.58.1040">
    <property type="match status" value="1"/>
</dbReference>
<dbReference type="GO" id="GO:0042124">
    <property type="term" value="F:1,3-beta-glucanosyltransferase activity"/>
    <property type="evidence" value="ECO:0007669"/>
    <property type="project" value="TreeGrafter"/>
</dbReference>
<comment type="similarity">
    <text evidence="2 10">Belongs to the glycosyl hydrolase 72 family.</text>
</comment>
<feature type="transmembrane region" description="Helical" evidence="12">
    <location>
        <begin position="469"/>
        <end position="492"/>
    </location>
</feature>
<dbReference type="Pfam" id="PF07983">
    <property type="entry name" value="X8"/>
    <property type="match status" value="1"/>
</dbReference>